<dbReference type="EMBL" id="JACRTE010000009">
    <property type="protein sequence ID" value="MBC8596859.1"/>
    <property type="molecule type" value="Genomic_DNA"/>
</dbReference>
<dbReference type="SUPFAM" id="SSF51126">
    <property type="entry name" value="Pectin lyase-like"/>
    <property type="match status" value="2"/>
</dbReference>
<dbReference type="InterPro" id="IPR051801">
    <property type="entry name" value="GH28_Enzymes"/>
</dbReference>
<organism evidence="2 3">
    <name type="scientific">Qingrenia yutianensis</name>
    <dbReference type="NCBI Taxonomy" id="2763676"/>
    <lineage>
        <taxon>Bacteria</taxon>
        <taxon>Bacillati</taxon>
        <taxon>Bacillota</taxon>
        <taxon>Clostridia</taxon>
        <taxon>Eubacteriales</taxon>
        <taxon>Oscillospiraceae</taxon>
        <taxon>Qingrenia</taxon>
    </lineage>
</organism>
<dbReference type="GO" id="GO:0005975">
    <property type="term" value="P:carbohydrate metabolic process"/>
    <property type="evidence" value="ECO:0007669"/>
    <property type="project" value="InterPro"/>
</dbReference>
<gene>
    <name evidence="2" type="ORF">H8706_08260</name>
</gene>
<accession>A0A926FEK7</accession>
<dbReference type="AlphaFoldDB" id="A0A926FEK7"/>
<reference evidence="2" key="1">
    <citation type="submission" date="2020-08" db="EMBL/GenBank/DDBJ databases">
        <title>Genome public.</title>
        <authorList>
            <person name="Liu C."/>
            <person name="Sun Q."/>
        </authorList>
    </citation>
    <scope>NUCLEOTIDE SEQUENCE</scope>
    <source>
        <strain evidence="2">NSJ-50</strain>
    </source>
</reference>
<proteinExistence type="predicted"/>
<comment type="caution">
    <text evidence="2">The sequence shown here is derived from an EMBL/GenBank/DDBJ whole genome shotgun (WGS) entry which is preliminary data.</text>
</comment>
<dbReference type="Gene3D" id="2.160.20.10">
    <property type="entry name" value="Single-stranded right-handed beta-helix, Pectin lyase-like"/>
    <property type="match status" value="1"/>
</dbReference>
<sequence>MSRLTVSVTDFGAKPNDDALQTDKFQKAIDYCFEKGGGEVTVPEGEYLIGDIRLRSNITFHLLKNAVIKGSRNFEDFYNIENDKYDPIKIDNTLVWKSPSNRTPEYANLWLYSGVSKWNVGLIRIMNSENVEIIGEEGSVIDGQNCYCPGGEENYRGAHGISVQFCKNLRFSGYTIRHTGNWAHCISDSKNIITENLTVLGGHDGVHYRGCDNVEVKNCKIKTGDDAVAGFDNIDVHITDCELGSACSVFRFGGRNVLIENCTACGPCEYPFRGSMTDEEKSAGAYTSKTARYNTNAFFIYFVDETRKLREKQGNIIVRNCKVKNIDRLLRINLSGIETWQKGTPPDDITFENITADGMAKWINAYGNDECAFTLKLKNIDYTMRDGFEENSFMMLGKYKDISLENVKVHNFKGDTLIKTWGDLDKIHLDNFVCDGLDESKYIKKADDEFDVRYI</sequence>
<dbReference type="GO" id="GO:0004650">
    <property type="term" value="F:polygalacturonase activity"/>
    <property type="evidence" value="ECO:0007669"/>
    <property type="project" value="InterPro"/>
</dbReference>
<protein>
    <submittedName>
        <fullName evidence="2">Right-handed parallel beta-helix repeat-containing protein</fullName>
    </submittedName>
</protein>
<dbReference type="InterPro" id="IPR011050">
    <property type="entry name" value="Pectin_lyase_fold/virulence"/>
</dbReference>
<name>A0A926FEK7_9FIRM</name>
<dbReference type="RefSeq" id="WP_262432235.1">
    <property type="nucleotide sequence ID" value="NZ_JACRTE010000009.1"/>
</dbReference>
<dbReference type="Pfam" id="PF12708">
    <property type="entry name" value="Pect-lyase_RHGA_epim"/>
    <property type="match status" value="1"/>
</dbReference>
<dbReference type="PANTHER" id="PTHR31339:SF9">
    <property type="entry name" value="PLASMIN AND FIBRONECTIN-BINDING PROTEIN A"/>
    <property type="match status" value="1"/>
</dbReference>
<dbReference type="InterPro" id="IPR012334">
    <property type="entry name" value="Pectin_lyas_fold"/>
</dbReference>
<evidence type="ECO:0000259" key="1">
    <source>
        <dbReference type="Pfam" id="PF12708"/>
    </source>
</evidence>
<keyword evidence="3" id="KW-1185">Reference proteome</keyword>
<dbReference type="PANTHER" id="PTHR31339">
    <property type="entry name" value="PECTIN LYASE-RELATED"/>
    <property type="match status" value="1"/>
</dbReference>
<evidence type="ECO:0000313" key="3">
    <source>
        <dbReference type="Proteomes" id="UP000647416"/>
    </source>
</evidence>
<evidence type="ECO:0000313" key="2">
    <source>
        <dbReference type="EMBL" id="MBC8596859.1"/>
    </source>
</evidence>
<dbReference type="Proteomes" id="UP000647416">
    <property type="component" value="Unassembled WGS sequence"/>
</dbReference>
<dbReference type="InterPro" id="IPR024535">
    <property type="entry name" value="RHGA/B-epi-like_pectate_lyase"/>
</dbReference>
<feature type="domain" description="Rhamnogalacturonase A/B/Epimerase-like pectate lyase" evidence="1">
    <location>
        <begin position="6"/>
        <end position="222"/>
    </location>
</feature>